<feature type="region of interest" description="Disordered" evidence="1">
    <location>
        <begin position="1"/>
        <end position="115"/>
    </location>
</feature>
<evidence type="ECO:0000313" key="3">
    <source>
        <dbReference type="Proteomes" id="UP000314294"/>
    </source>
</evidence>
<feature type="region of interest" description="Disordered" evidence="1">
    <location>
        <begin position="148"/>
        <end position="182"/>
    </location>
</feature>
<accession>A0A4Z2GTK8</accession>
<keyword evidence="3" id="KW-1185">Reference proteome</keyword>
<evidence type="ECO:0000313" key="2">
    <source>
        <dbReference type="EMBL" id="TNN56445.1"/>
    </source>
</evidence>
<dbReference type="AlphaFoldDB" id="A0A4Z2GTK8"/>
<feature type="compositionally biased region" description="Basic residues" evidence="1">
    <location>
        <begin position="169"/>
        <end position="179"/>
    </location>
</feature>
<evidence type="ECO:0000256" key="1">
    <source>
        <dbReference type="SAM" id="MobiDB-lite"/>
    </source>
</evidence>
<feature type="compositionally biased region" description="Basic and acidic residues" evidence="1">
    <location>
        <begin position="34"/>
        <end position="70"/>
    </location>
</feature>
<reference evidence="2 3" key="1">
    <citation type="submission" date="2019-03" db="EMBL/GenBank/DDBJ databases">
        <title>First draft genome of Liparis tanakae, snailfish: a comprehensive survey of snailfish specific genes.</title>
        <authorList>
            <person name="Kim W."/>
            <person name="Song I."/>
            <person name="Jeong J.-H."/>
            <person name="Kim D."/>
            <person name="Kim S."/>
            <person name="Ryu S."/>
            <person name="Song J.Y."/>
            <person name="Lee S.K."/>
        </authorList>
    </citation>
    <scope>NUCLEOTIDE SEQUENCE [LARGE SCALE GENOMIC DNA]</scope>
    <source>
        <tissue evidence="2">Muscle</tissue>
    </source>
</reference>
<name>A0A4Z2GTK8_9TELE</name>
<gene>
    <name evidence="2" type="ORF">EYF80_033315</name>
</gene>
<proteinExistence type="predicted"/>
<comment type="caution">
    <text evidence="2">The sequence shown here is derived from an EMBL/GenBank/DDBJ whole genome shotgun (WGS) entry which is preliminary data.</text>
</comment>
<feature type="compositionally biased region" description="Basic and acidic residues" evidence="1">
    <location>
        <begin position="158"/>
        <end position="168"/>
    </location>
</feature>
<dbReference type="Proteomes" id="UP000314294">
    <property type="component" value="Unassembled WGS sequence"/>
</dbReference>
<organism evidence="2 3">
    <name type="scientific">Liparis tanakae</name>
    <name type="common">Tanaka's snailfish</name>
    <dbReference type="NCBI Taxonomy" id="230148"/>
    <lineage>
        <taxon>Eukaryota</taxon>
        <taxon>Metazoa</taxon>
        <taxon>Chordata</taxon>
        <taxon>Craniata</taxon>
        <taxon>Vertebrata</taxon>
        <taxon>Euteleostomi</taxon>
        <taxon>Actinopterygii</taxon>
        <taxon>Neopterygii</taxon>
        <taxon>Teleostei</taxon>
        <taxon>Neoteleostei</taxon>
        <taxon>Acanthomorphata</taxon>
        <taxon>Eupercaria</taxon>
        <taxon>Perciformes</taxon>
        <taxon>Cottioidei</taxon>
        <taxon>Cottales</taxon>
        <taxon>Liparidae</taxon>
        <taxon>Liparis</taxon>
    </lineage>
</organism>
<protein>
    <submittedName>
        <fullName evidence="2">Uncharacterized protein</fullName>
    </submittedName>
</protein>
<dbReference type="EMBL" id="SRLO01000428">
    <property type="protein sequence ID" value="TNN56445.1"/>
    <property type="molecule type" value="Genomic_DNA"/>
</dbReference>
<sequence>MKKAAAGLVARRPRGTPPSWHAALADGPNTISRGDLKFDGDVEENESRLRDAGRRFAAKDTERVKTEGRRVPPRGSVTPPLGPSTLCTEAGGRPRVDQSQRGRGAPGQRQTGRPALDSKTCLCQAAAGNYSRLTCVNDTGRVTAQRKRCGRASSGSARIEREGKERRQISRQRSSRRRMNGAERVCRPCRSLPPLTAASGSPNMMLTLLLLLGVLVCRGQGRDALGTPLHPSVLSWVDFVDKLSVSS</sequence>